<dbReference type="EMBL" id="JAINUF010000001">
    <property type="protein sequence ID" value="KAJ8379897.1"/>
    <property type="molecule type" value="Genomic_DNA"/>
</dbReference>
<feature type="region of interest" description="Disordered" evidence="1">
    <location>
        <begin position="65"/>
        <end position="91"/>
    </location>
</feature>
<organism evidence="2 3">
    <name type="scientific">Synaphobranchus kaupii</name>
    <name type="common">Kaup's arrowtooth eel</name>
    <dbReference type="NCBI Taxonomy" id="118154"/>
    <lineage>
        <taxon>Eukaryota</taxon>
        <taxon>Metazoa</taxon>
        <taxon>Chordata</taxon>
        <taxon>Craniata</taxon>
        <taxon>Vertebrata</taxon>
        <taxon>Euteleostomi</taxon>
        <taxon>Actinopterygii</taxon>
        <taxon>Neopterygii</taxon>
        <taxon>Teleostei</taxon>
        <taxon>Anguilliformes</taxon>
        <taxon>Synaphobranchidae</taxon>
        <taxon>Synaphobranchus</taxon>
    </lineage>
</organism>
<keyword evidence="3" id="KW-1185">Reference proteome</keyword>
<gene>
    <name evidence="2" type="ORF">SKAU_G00006750</name>
</gene>
<evidence type="ECO:0000256" key="1">
    <source>
        <dbReference type="SAM" id="MobiDB-lite"/>
    </source>
</evidence>
<accession>A0A9Q1G9D8</accession>
<name>A0A9Q1G9D8_SYNKA</name>
<dbReference type="AlphaFoldDB" id="A0A9Q1G9D8"/>
<sequence length="241" mass="25907">MCLRGQEKGAALACVALGEGWSCSLRNLSGVPRPNLFRHRYSVGRPQRSDSSARPRQAAVTGVCERLPSGWPPAPPSPVSPSANEDKEGWEPGGPAAVGAFACQGLVCARAKVSKDTCPLPAGIEPPVTDAQSQLCDDSAVPTVRARKAFDRLRLGFRLYGLLAWAQQRHGNASRVVNFDLSALPGWRVDGVPSEVQRPGAKPGFREGKTGMLEQPGKLWLFQVSSALPVYCDNIFTLLYI</sequence>
<protein>
    <submittedName>
        <fullName evidence="2">Uncharacterized protein</fullName>
    </submittedName>
</protein>
<evidence type="ECO:0000313" key="3">
    <source>
        <dbReference type="Proteomes" id="UP001152622"/>
    </source>
</evidence>
<comment type="caution">
    <text evidence="2">The sequence shown here is derived from an EMBL/GenBank/DDBJ whole genome shotgun (WGS) entry which is preliminary data.</text>
</comment>
<proteinExistence type="predicted"/>
<feature type="compositionally biased region" description="Pro residues" evidence="1">
    <location>
        <begin position="70"/>
        <end position="79"/>
    </location>
</feature>
<reference evidence="2" key="1">
    <citation type="journal article" date="2023" name="Science">
        <title>Genome structures resolve the early diversification of teleost fishes.</title>
        <authorList>
            <person name="Parey E."/>
            <person name="Louis A."/>
            <person name="Montfort J."/>
            <person name="Bouchez O."/>
            <person name="Roques C."/>
            <person name="Iampietro C."/>
            <person name="Lluch J."/>
            <person name="Castinel A."/>
            <person name="Donnadieu C."/>
            <person name="Desvignes T."/>
            <person name="Floi Bucao C."/>
            <person name="Jouanno E."/>
            <person name="Wen M."/>
            <person name="Mejri S."/>
            <person name="Dirks R."/>
            <person name="Jansen H."/>
            <person name="Henkel C."/>
            <person name="Chen W.J."/>
            <person name="Zahm M."/>
            <person name="Cabau C."/>
            <person name="Klopp C."/>
            <person name="Thompson A.W."/>
            <person name="Robinson-Rechavi M."/>
            <person name="Braasch I."/>
            <person name="Lecointre G."/>
            <person name="Bobe J."/>
            <person name="Postlethwait J.H."/>
            <person name="Berthelot C."/>
            <person name="Roest Crollius H."/>
            <person name="Guiguen Y."/>
        </authorList>
    </citation>
    <scope>NUCLEOTIDE SEQUENCE</scope>
    <source>
        <strain evidence="2">WJC10195</strain>
    </source>
</reference>
<evidence type="ECO:0000313" key="2">
    <source>
        <dbReference type="EMBL" id="KAJ8379897.1"/>
    </source>
</evidence>
<dbReference type="Proteomes" id="UP001152622">
    <property type="component" value="Chromosome 1"/>
</dbReference>